<evidence type="ECO:0000313" key="2">
    <source>
        <dbReference type="Proteomes" id="UP001501585"/>
    </source>
</evidence>
<reference evidence="2" key="1">
    <citation type="journal article" date="2019" name="Int. J. Syst. Evol. Microbiol.">
        <title>The Global Catalogue of Microorganisms (GCM) 10K type strain sequencing project: providing services to taxonomists for standard genome sequencing and annotation.</title>
        <authorList>
            <consortium name="The Broad Institute Genomics Platform"/>
            <consortium name="The Broad Institute Genome Sequencing Center for Infectious Disease"/>
            <person name="Wu L."/>
            <person name="Ma J."/>
        </authorList>
    </citation>
    <scope>NUCLEOTIDE SEQUENCE [LARGE SCALE GENOMIC DNA]</scope>
    <source>
        <strain evidence="2">JCM 15313</strain>
    </source>
</reference>
<proteinExistence type="predicted"/>
<dbReference type="RefSeq" id="WP_344107333.1">
    <property type="nucleotide sequence ID" value="NZ_BAAAPC010000026.1"/>
</dbReference>
<sequence>MPLSTRLRALSLMFGELVLLADAYIAAVLDTRPLIHHAVNTAAWLGRSWRRCRSTSMTRQFGPGRGLVAVVITRPTTRKDTTRER</sequence>
<dbReference type="EMBL" id="BAAAPC010000026">
    <property type="protein sequence ID" value="GAA2013627.1"/>
    <property type="molecule type" value="Genomic_DNA"/>
</dbReference>
<evidence type="ECO:0008006" key="3">
    <source>
        <dbReference type="Google" id="ProtNLM"/>
    </source>
</evidence>
<protein>
    <recommendedName>
        <fullName evidence="3">Secreted protein</fullName>
    </recommendedName>
</protein>
<dbReference type="Proteomes" id="UP001501585">
    <property type="component" value="Unassembled WGS sequence"/>
</dbReference>
<accession>A0ABN2TNM5</accession>
<organism evidence="1 2">
    <name type="scientific">Nocardiopsis rhodophaea</name>
    <dbReference type="NCBI Taxonomy" id="280238"/>
    <lineage>
        <taxon>Bacteria</taxon>
        <taxon>Bacillati</taxon>
        <taxon>Actinomycetota</taxon>
        <taxon>Actinomycetes</taxon>
        <taxon>Streptosporangiales</taxon>
        <taxon>Nocardiopsidaceae</taxon>
        <taxon>Nocardiopsis</taxon>
    </lineage>
</organism>
<name>A0ABN2TNM5_9ACTN</name>
<gene>
    <name evidence="1" type="ORF">GCM10009799_47480</name>
</gene>
<comment type="caution">
    <text evidence="1">The sequence shown here is derived from an EMBL/GenBank/DDBJ whole genome shotgun (WGS) entry which is preliminary data.</text>
</comment>
<keyword evidence="2" id="KW-1185">Reference proteome</keyword>
<evidence type="ECO:0000313" key="1">
    <source>
        <dbReference type="EMBL" id="GAA2013627.1"/>
    </source>
</evidence>